<dbReference type="PANTHER" id="PTHR30033">
    <property type="entry name" value="FLAGELLAR HOOK-ASSOCIATED PROTEIN 1"/>
    <property type="match status" value="1"/>
</dbReference>
<evidence type="ECO:0000313" key="11">
    <source>
        <dbReference type="Proteomes" id="UP000249254"/>
    </source>
</evidence>
<dbReference type="EMBL" id="QFYQ01000002">
    <property type="protein sequence ID" value="RAK51675.1"/>
    <property type="molecule type" value="Genomic_DNA"/>
</dbReference>
<evidence type="ECO:0000256" key="6">
    <source>
        <dbReference type="ARBA" id="ARBA00023143"/>
    </source>
</evidence>
<accession>A0A328AAR6</accession>
<evidence type="ECO:0000313" key="10">
    <source>
        <dbReference type="EMBL" id="RAK51675.1"/>
    </source>
</evidence>
<evidence type="ECO:0000256" key="3">
    <source>
        <dbReference type="ARBA" id="ARBA00009677"/>
    </source>
</evidence>
<dbReference type="InterPro" id="IPR053927">
    <property type="entry name" value="FlgK_helical"/>
</dbReference>
<dbReference type="PRINTS" id="PR01005">
    <property type="entry name" value="FLGHOOKAP1"/>
</dbReference>
<comment type="similarity">
    <text evidence="3">Belongs to the flagella basal body rod proteins family.</text>
</comment>
<comment type="subcellular location">
    <subcellularLocation>
        <location evidence="1">Bacterial flagellum basal body</location>
    </subcellularLocation>
    <subcellularLocation>
        <location evidence="2">Secreted</location>
    </subcellularLocation>
</comment>
<dbReference type="RefSeq" id="WP_111530237.1">
    <property type="nucleotide sequence ID" value="NZ_JBHRSG010000003.1"/>
</dbReference>
<dbReference type="GO" id="GO:0005198">
    <property type="term" value="F:structural molecule activity"/>
    <property type="evidence" value="ECO:0007669"/>
    <property type="project" value="InterPro"/>
</dbReference>
<dbReference type="InterPro" id="IPR002371">
    <property type="entry name" value="FlgK"/>
</dbReference>
<dbReference type="NCBIfam" id="TIGR02492">
    <property type="entry name" value="flgK_ends"/>
    <property type="match status" value="1"/>
</dbReference>
<keyword evidence="10" id="KW-0282">Flagellum</keyword>
<evidence type="ECO:0000256" key="4">
    <source>
        <dbReference type="ARBA" id="ARBA00016244"/>
    </source>
</evidence>
<name>A0A328AAR6_9CAUL</name>
<feature type="domain" description="Flagellar basal-body/hook protein C-terminal" evidence="8">
    <location>
        <begin position="662"/>
        <end position="698"/>
    </location>
</feature>
<dbReference type="Pfam" id="PF22638">
    <property type="entry name" value="FlgK_D1"/>
    <property type="match status" value="1"/>
</dbReference>
<proteinExistence type="inferred from homology"/>
<keyword evidence="5" id="KW-0964">Secreted</keyword>
<keyword evidence="6" id="KW-0975">Bacterial flagellum</keyword>
<dbReference type="Proteomes" id="UP000249254">
    <property type="component" value="Unassembled WGS sequence"/>
</dbReference>
<sequence>MSLSIALQTATSGLMAAQTGLRTVSDNISNVNTPGYVRKAVNQQQLTVGGMGQGVQVTGVERVTDQYLQLASLTAGADSNRWAAYSQYLDNAQGLFGDPSSSTYFFGRLDKAYTAAAAAANDPANSLLRGQVISTVQDFLTEADRINTQVDQLGQTIDTRISSDINTANNLLQQISKLNADISRAKLVQADASGAENIQSQLLDQLSGLIGIKVAQRPGGGVDVRSPEGVLLAGDTAVTLSYNKTASTPGYVTATGGSVSSTVQPITMSSGEMRGLMEMRDQKLPGISDQLGEFVTRAVNQLNAAHNASAAVPPLTTLTGRDTGLDLPTALNGFTGASTIAITDSAGVVQHTYAIDFTAQTISVDGGAPGATSPATFLADLNAAMGANGTATYVNNKLSISATGTNGVAIDEGTSSKTGRGFSAFFGLNDLVRASGFTTYETGLSAADAHGFTAGQTITFRLSQADGKPIRDITVTMPALTQMSDLLNTLNSTTTGVGLYGQFSLDANGVMSFAANQPLNAGLSVVQDGTSRGAGGPSFSQLFGIGVVERSARASRFDVDSTITANPSLLALAHLDLTVAAGQPALRPGDGQGAVGLAQSGDVTTLFQPAGSLGQLTATVSRYASQFGGALGRDSEAASTAKTSADAIQTEAQNRRSSVESVNLDEELVRLQTYQQAFNASARMIQATKDLFDTLLQMV</sequence>
<dbReference type="PANTHER" id="PTHR30033:SF2">
    <property type="entry name" value="FLAGELLAR HOOK PROTEIN"/>
    <property type="match status" value="1"/>
</dbReference>
<evidence type="ECO:0000256" key="2">
    <source>
        <dbReference type="ARBA" id="ARBA00004613"/>
    </source>
</evidence>
<dbReference type="Pfam" id="PF00460">
    <property type="entry name" value="Flg_bb_rod"/>
    <property type="match status" value="1"/>
</dbReference>
<keyword evidence="10" id="KW-0966">Cell projection</keyword>
<dbReference type="SUPFAM" id="SSF64518">
    <property type="entry name" value="Phase 1 flagellin"/>
    <property type="match status" value="1"/>
</dbReference>
<evidence type="ECO:0000259" key="9">
    <source>
        <dbReference type="Pfam" id="PF22638"/>
    </source>
</evidence>
<evidence type="ECO:0000256" key="5">
    <source>
        <dbReference type="ARBA" id="ARBA00022525"/>
    </source>
</evidence>
<gene>
    <name evidence="10" type="primary">flgK</name>
    <name evidence="10" type="ORF">DJ017_17735</name>
</gene>
<reference evidence="11" key="1">
    <citation type="submission" date="2018-05" db="EMBL/GenBank/DDBJ databases">
        <authorList>
            <person name="Li X."/>
        </authorList>
    </citation>
    <scope>NUCLEOTIDE SEQUENCE [LARGE SCALE GENOMIC DNA]</scope>
    <source>
        <strain evidence="11">LX32</strain>
    </source>
</reference>
<dbReference type="AlphaFoldDB" id="A0A328AAR6"/>
<protein>
    <recommendedName>
        <fullName evidence="4">Flagellar hook-associated protein 1</fullName>
    </recommendedName>
</protein>
<dbReference type="GO" id="GO:0009425">
    <property type="term" value="C:bacterial-type flagellum basal body"/>
    <property type="evidence" value="ECO:0007669"/>
    <property type="project" value="UniProtKB-SubCell"/>
</dbReference>
<dbReference type="PROSITE" id="PS00588">
    <property type="entry name" value="FLAGELLA_BB_ROD"/>
    <property type="match status" value="1"/>
</dbReference>
<feature type="domain" description="Flagellar basal body rod protein N-terminal" evidence="7">
    <location>
        <begin position="7"/>
        <end position="36"/>
    </location>
</feature>
<dbReference type="InterPro" id="IPR010930">
    <property type="entry name" value="Flg_bb/hook_C_dom"/>
</dbReference>
<feature type="domain" description="Flagellar hook-associated protein FlgK helical" evidence="9">
    <location>
        <begin position="93"/>
        <end position="308"/>
    </location>
</feature>
<dbReference type="InterPro" id="IPR001444">
    <property type="entry name" value="Flag_bb_rod_N"/>
</dbReference>
<keyword evidence="10" id="KW-0969">Cilium</keyword>
<keyword evidence="11" id="KW-1185">Reference proteome</keyword>
<organism evidence="10 11">
    <name type="scientific">Phenylobacterium soli</name>
    <dbReference type="NCBI Taxonomy" id="2170551"/>
    <lineage>
        <taxon>Bacteria</taxon>
        <taxon>Pseudomonadati</taxon>
        <taxon>Pseudomonadota</taxon>
        <taxon>Alphaproteobacteria</taxon>
        <taxon>Caulobacterales</taxon>
        <taxon>Caulobacteraceae</taxon>
        <taxon>Phenylobacterium</taxon>
    </lineage>
</organism>
<evidence type="ECO:0000259" key="8">
    <source>
        <dbReference type="Pfam" id="PF06429"/>
    </source>
</evidence>
<dbReference type="Pfam" id="PF06429">
    <property type="entry name" value="Flg_bbr_C"/>
    <property type="match status" value="1"/>
</dbReference>
<dbReference type="OrthoDB" id="7181295at2"/>
<dbReference type="GO" id="GO:0005576">
    <property type="term" value="C:extracellular region"/>
    <property type="evidence" value="ECO:0007669"/>
    <property type="project" value="UniProtKB-SubCell"/>
</dbReference>
<comment type="caution">
    <text evidence="10">The sequence shown here is derived from an EMBL/GenBank/DDBJ whole genome shotgun (WGS) entry which is preliminary data.</text>
</comment>
<dbReference type="GO" id="GO:0044780">
    <property type="term" value="P:bacterial-type flagellum assembly"/>
    <property type="evidence" value="ECO:0007669"/>
    <property type="project" value="InterPro"/>
</dbReference>
<evidence type="ECO:0000259" key="7">
    <source>
        <dbReference type="Pfam" id="PF00460"/>
    </source>
</evidence>
<dbReference type="InterPro" id="IPR019776">
    <property type="entry name" value="Flagellar_basal_body_rod_CS"/>
</dbReference>
<evidence type="ECO:0000256" key="1">
    <source>
        <dbReference type="ARBA" id="ARBA00004117"/>
    </source>
</evidence>
<dbReference type="GO" id="GO:0009424">
    <property type="term" value="C:bacterial-type flagellum hook"/>
    <property type="evidence" value="ECO:0007669"/>
    <property type="project" value="InterPro"/>
</dbReference>